<dbReference type="RefSeq" id="WP_191207226.1">
    <property type="nucleotide sequence ID" value="NZ_JACXZA010000014.1"/>
</dbReference>
<evidence type="ECO:0008006" key="3">
    <source>
        <dbReference type="Google" id="ProtNLM"/>
    </source>
</evidence>
<reference evidence="1 2" key="1">
    <citation type="submission" date="2020-09" db="EMBL/GenBank/DDBJ databases">
        <title>Paenibacillus sp. strain PR3 16S rRNA gene Genome sequencing and assembly.</title>
        <authorList>
            <person name="Kim J."/>
        </authorList>
    </citation>
    <scope>NUCLEOTIDE SEQUENCE [LARGE SCALE GENOMIC DNA]</scope>
    <source>
        <strain evidence="1 2">PR3</strain>
    </source>
</reference>
<sequence length="129" mass="15211">MQNILDKKALLEILLDSWSLRSSSKWTLNNPARGQCGVTALVIHDLIGGRIVKTHIGEGWHFYNDIDNQRYDFTESQFSKTIIYEDLLSNREEALLDTNQEQYEYLHQRVIEQLKMRQRIDERKSDPSE</sequence>
<dbReference type="EMBL" id="JACXZA010000014">
    <property type="protein sequence ID" value="MBD3922936.1"/>
    <property type="molecule type" value="Genomic_DNA"/>
</dbReference>
<dbReference type="InterPro" id="IPR056238">
    <property type="entry name" value="YunG-like"/>
</dbReference>
<proteinExistence type="predicted"/>
<protein>
    <recommendedName>
        <fullName evidence="3">YunG</fullName>
    </recommendedName>
</protein>
<organism evidence="1 2">
    <name type="scientific">Paenibacillus terricola</name>
    <dbReference type="NCBI Taxonomy" id="2763503"/>
    <lineage>
        <taxon>Bacteria</taxon>
        <taxon>Bacillati</taxon>
        <taxon>Bacillota</taxon>
        <taxon>Bacilli</taxon>
        <taxon>Bacillales</taxon>
        <taxon>Paenibacillaceae</taxon>
        <taxon>Paenibacillus</taxon>
    </lineage>
</organism>
<gene>
    <name evidence="1" type="ORF">H8B09_29785</name>
</gene>
<keyword evidence="2" id="KW-1185">Reference proteome</keyword>
<evidence type="ECO:0000313" key="2">
    <source>
        <dbReference type="Proteomes" id="UP000609346"/>
    </source>
</evidence>
<name>A0ABR8N5V8_9BACL</name>
<dbReference type="Proteomes" id="UP000609346">
    <property type="component" value="Unassembled WGS sequence"/>
</dbReference>
<dbReference type="Pfam" id="PF24585">
    <property type="entry name" value="YunG"/>
    <property type="match status" value="1"/>
</dbReference>
<accession>A0ABR8N5V8</accession>
<comment type="caution">
    <text evidence="1">The sequence shown here is derived from an EMBL/GenBank/DDBJ whole genome shotgun (WGS) entry which is preliminary data.</text>
</comment>
<evidence type="ECO:0000313" key="1">
    <source>
        <dbReference type="EMBL" id="MBD3922936.1"/>
    </source>
</evidence>